<proteinExistence type="predicted"/>
<reference evidence="3 4" key="1">
    <citation type="journal article" date="2019" name="Philos. Trans. R. Soc. Lond., B, Biol. Sci.">
        <title>Ant behaviour and brain gene expression of defending hosts depend on the ecological success of the intruding social parasite.</title>
        <authorList>
            <person name="Kaur R."/>
            <person name="Stoldt M."/>
            <person name="Jongepier E."/>
            <person name="Feldmeyer B."/>
            <person name="Menzel F."/>
            <person name="Bornberg-Bauer E."/>
            <person name="Foitzik S."/>
        </authorList>
    </citation>
    <scope>NUCLEOTIDE SEQUENCE [LARGE SCALE GENOMIC DNA]</scope>
    <source>
        <tissue evidence="3">Whole body</tissue>
    </source>
</reference>
<protein>
    <submittedName>
        <fullName evidence="3">Neural proliferation differentiation and control protein 1</fullName>
    </submittedName>
</protein>
<keyword evidence="4" id="KW-1185">Reference proteome</keyword>
<dbReference type="Proteomes" id="UP000310200">
    <property type="component" value="Unassembled WGS sequence"/>
</dbReference>
<keyword evidence="2" id="KW-0472">Membrane</keyword>
<name>A0A4S2JLK1_9HYME</name>
<sequence length="541" mass="62245">MRVCRIEEEEEEETEEEKTRPRETRSTRATSEQDEAGVEGWKSVWWSLLIERGAVLIAQARRLQQPTSSSDNDDERMLLSRGWTWLTLMPLLLSLSTGEVSFYRDALPETPEDAALKHLARYLETHRLQQRLHQSHLPTFLSPMHKKHNSLDRLPEEERFLKLLAERKITLDDLKQFFIKNLLTPHYRTNNNPIGNQITDREPAYLLSYYNLDLKRLAYPDEKQLNENDDRFPKNIGYGQAFDMDRDAMESMLDTFREKYTDFNHEVRTLHHEGGREAAPMRPAAAVASATTEPEFTYRFDDSNLKEKHPFAVKPNDPRYYGEASFSSDDLDWQDAPRMNWKEEKTADKERILTKHEDDMRNVNQETPKDLAARLDISEPERSVGRYPVIVPVNHDFNNDIYFIAIVAGCSAAAMFALVLISLTWCRLQRGAKAAADIEYPAYGVTGPNKDVSPSGDQRLAQSAQMYHFQHQKQQIIAMEKDPGSLSEAESDEENEEGDYTVYECPGLASTGEMEVKNPMFHDDPTPATPAAQSNKEEDHI</sequence>
<feature type="region of interest" description="Disordered" evidence="1">
    <location>
        <begin position="513"/>
        <end position="541"/>
    </location>
</feature>
<comment type="caution">
    <text evidence="3">The sequence shown here is derived from an EMBL/GenBank/DDBJ whole genome shotgun (WGS) entry which is preliminary data.</text>
</comment>
<feature type="transmembrane region" description="Helical" evidence="2">
    <location>
        <begin position="401"/>
        <end position="423"/>
    </location>
</feature>
<organism evidence="3 4">
    <name type="scientific">Temnothorax longispinosus</name>
    <dbReference type="NCBI Taxonomy" id="300112"/>
    <lineage>
        <taxon>Eukaryota</taxon>
        <taxon>Metazoa</taxon>
        <taxon>Ecdysozoa</taxon>
        <taxon>Arthropoda</taxon>
        <taxon>Hexapoda</taxon>
        <taxon>Insecta</taxon>
        <taxon>Pterygota</taxon>
        <taxon>Neoptera</taxon>
        <taxon>Endopterygota</taxon>
        <taxon>Hymenoptera</taxon>
        <taxon>Apocrita</taxon>
        <taxon>Aculeata</taxon>
        <taxon>Formicoidea</taxon>
        <taxon>Formicidae</taxon>
        <taxon>Myrmicinae</taxon>
        <taxon>Temnothorax</taxon>
    </lineage>
</organism>
<evidence type="ECO:0000256" key="2">
    <source>
        <dbReference type="SAM" id="Phobius"/>
    </source>
</evidence>
<evidence type="ECO:0000256" key="1">
    <source>
        <dbReference type="SAM" id="MobiDB-lite"/>
    </source>
</evidence>
<dbReference type="EMBL" id="QBLH01003705">
    <property type="protein sequence ID" value="TGZ35409.1"/>
    <property type="molecule type" value="Genomic_DNA"/>
</dbReference>
<evidence type="ECO:0000313" key="3">
    <source>
        <dbReference type="EMBL" id="TGZ35409.1"/>
    </source>
</evidence>
<feature type="compositionally biased region" description="Acidic residues" evidence="1">
    <location>
        <begin position="7"/>
        <end position="16"/>
    </location>
</feature>
<accession>A0A4S2JLK1</accession>
<feature type="region of interest" description="Disordered" evidence="1">
    <location>
        <begin position="1"/>
        <end position="34"/>
    </location>
</feature>
<dbReference type="GO" id="GO:0016020">
    <property type="term" value="C:membrane"/>
    <property type="evidence" value="ECO:0007669"/>
    <property type="project" value="InterPro"/>
</dbReference>
<dbReference type="InterPro" id="IPR009635">
    <property type="entry name" value="NPDC1"/>
</dbReference>
<dbReference type="Pfam" id="PF06809">
    <property type="entry name" value="NPDC1"/>
    <property type="match status" value="1"/>
</dbReference>
<feature type="compositionally biased region" description="Basic and acidic residues" evidence="1">
    <location>
        <begin position="17"/>
        <end position="26"/>
    </location>
</feature>
<gene>
    <name evidence="3" type="ORF">DBV15_08895</name>
</gene>
<dbReference type="PANTHER" id="PTHR23352">
    <property type="entry name" value="NEURAL PROLIFERATION DIFFERENTIATION AND CONTROL PROTEIN-1 NPDC-1 PROTEIN"/>
    <property type="match status" value="1"/>
</dbReference>
<keyword evidence="2" id="KW-0812">Transmembrane</keyword>
<dbReference type="PANTHER" id="PTHR23352:SF2">
    <property type="entry name" value="NEURAL PROLIFERATION DIFFERENTIATION AND CONTROL PROTEIN 1"/>
    <property type="match status" value="1"/>
</dbReference>
<dbReference type="AlphaFoldDB" id="A0A4S2JLK1"/>
<dbReference type="STRING" id="300112.A0A4S2JLK1"/>
<feature type="compositionally biased region" description="Basic and acidic residues" evidence="1">
    <location>
        <begin position="514"/>
        <end position="525"/>
    </location>
</feature>
<keyword evidence="2" id="KW-1133">Transmembrane helix</keyword>
<evidence type="ECO:0000313" key="4">
    <source>
        <dbReference type="Proteomes" id="UP000310200"/>
    </source>
</evidence>